<dbReference type="GO" id="GO:0016705">
    <property type="term" value="F:oxidoreductase activity, acting on paired donors, with incorporation or reduction of molecular oxygen"/>
    <property type="evidence" value="ECO:0007669"/>
    <property type="project" value="InterPro"/>
</dbReference>
<feature type="region of interest" description="Disordered" evidence="8">
    <location>
        <begin position="74"/>
        <end position="104"/>
    </location>
</feature>
<evidence type="ECO:0000256" key="3">
    <source>
        <dbReference type="ARBA" id="ARBA00022723"/>
    </source>
</evidence>
<comment type="caution">
    <text evidence="9">The sequence shown here is derived from an EMBL/GenBank/DDBJ whole genome shotgun (WGS) entry which is preliminary data.</text>
</comment>
<protein>
    <submittedName>
        <fullName evidence="9">Cytochrome P450</fullName>
    </submittedName>
</protein>
<gene>
    <name evidence="9" type="ORF">SCA03_50570</name>
</gene>
<dbReference type="PRINTS" id="PR00359">
    <property type="entry name" value="BP450"/>
</dbReference>
<keyword evidence="2 7" id="KW-0349">Heme</keyword>
<evidence type="ECO:0000256" key="4">
    <source>
        <dbReference type="ARBA" id="ARBA00023002"/>
    </source>
</evidence>
<dbReference type="PROSITE" id="PS00086">
    <property type="entry name" value="CYTOCHROME_P450"/>
    <property type="match status" value="1"/>
</dbReference>
<proteinExistence type="inferred from homology"/>
<dbReference type="SUPFAM" id="SSF48264">
    <property type="entry name" value="Cytochrome P450"/>
    <property type="match status" value="1"/>
</dbReference>
<evidence type="ECO:0000313" key="10">
    <source>
        <dbReference type="Proteomes" id="UP000319210"/>
    </source>
</evidence>
<dbReference type="Proteomes" id="UP000319210">
    <property type="component" value="Unassembled WGS sequence"/>
</dbReference>
<keyword evidence="5 7" id="KW-0408">Iron</keyword>
<evidence type="ECO:0000256" key="6">
    <source>
        <dbReference type="ARBA" id="ARBA00023033"/>
    </source>
</evidence>
<dbReference type="GO" id="GO:0005506">
    <property type="term" value="F:iron ion binding"/>
    <property type="evidence" value="ECO:0007669"/>
    <property type="project" value="InterPro"/>
</dbReference>
<evidence type="ECO:0000256" key="1">
    <source>
        <dbReference type="ARBA" id="ARBA00010617"/>
    </source>
</evidence>
<organism evidence="9 10">
    <name type="scientific">Streptomyces cacaoi</name>
    <dbReference type="NCBI Taxonomy" id="1898"/>
    <lineage>
        <taxon>Bacteria</taxon>
        <taxon>Bacillati</taxon>
        <taxon>Actinomycetota</taxon>
        <taxon>Actinomycetes</taxon>
        <taxon>Kitasatosporales</taxon>
        <taxon>Streptomycetaceae</taxon>
        <taxon>Streptomyces</taxon>
    </lineage>
</organism>
<dbReference type="FunFam" id="1.10.630.10:FF:000018">
    <property type="entry name" value="Cytochrome P450 monooxygenase"/>
    <property type="match status" value="1"/>
</dbReference>
<dbReference type="InterPro" id="IPR002397">
    <property type="entry name" value="Cyt_P450_B"/>
</dbReference>
<evidence type="ECO:0000256" key="7">
    <source>
        <dbReference type="RuleBase" id="RU000461"/>
    </source>
</evidence>
<feature type="region of interest" description="Disordered" evidence="8">
    <location>
        <begin position="1"/>
        <end position="45"/>
    </location>
</feature>
<evidence type="ECO:0000256" key="5">
    <source>
        <dbReference type="ARBA" id="ARBA00023004"/>
    </source>
</evidence>
<dbReference type="GO" id="GO:0004497">
    <property type="term" value="F:monooxygenase activity"/>
    <property type="evidence" value="ECO:0007669"/>
    <property type="project" value="UniProtKB-KW"/>
</dbReference>
<evidence type="ECO:0000256" key="2">
    <source>
        <dbReference type="ARBA" id="ARBA00022617"/>
    </source>
</evidence>
<feature type="compositionally biased region" description="Basic and acidic residues" evidence="8">
    <location>
        <begin position="74"/>
        <end position="85"/>
    </location>
</feature>
<dbReference type="OrthoDB" id="3664945at2"/>
<comment type="similarity">
    <text evidence="1 7">Belongs to the cytochrome P450 family.</text>
</comment>
<dbReference type="InterPro" id="IPR036396">
    <property type="entry name" value="Cyt_P450_sf"/>
</dbReference>
<name>A0A4Y3R471_STRCI</name>
<sequence length="422" mass="46098">MAASARPPRESGSPDEPPGPDDSGLPAYPSARQCPFHPPAEYGRLRETQPVARVRFQEQPLWLVTSHEAAKAVLRDPRFSTDPAREGFPTGSTAPRPAPDPERRRARSFLTMDEPEHGRYRRMLIPAFGARRTEDFRPRIEAVADDLIDRLTAGGRNRADFVAEFALPLPSRVICSVLGIGDEGAAVFQEKSAVAMDPARTPDERLGAAAEFTSYLADVIADRHRSPGDDLLSRLVAEQVDTGQLDDEQLGATAMALLIAASETTTHTLALGLLTVTGRSGLLARIREEPTAAGPVVEEVLRMWTVPHRGLYRAAVEDVEVGGRTIRAGEGVVVSVAAADRDPAVFDDPDTFDPDRTPRPHLAFGHGAHRCLGEPLARLELTVALRRLAERLPGLRPAVPADELSFREDHFIYGLDRLPLIW</sequence>
<dbReference type="InterPro" id="IPR001128">
    <property type="entry name" value="Cyt_P450"/>
</dbReference>
<dbReference type="EMBL" id="BJMM01000032">
    <property type="protein sequence ID" value="GEB52506.1"/>
    <property type="molecule type" value="Genomic_DNA"/>
</dbReference>
<dbReference type="CDD" id="cd11030">
    <property type="entry name" value="CYP105-like"/>
    <property type="match status" value="1"/>
</dbReference>
<dbReference type="Pfam" id="PF00067">
    <property type="entry name" value="p450"/>
    <property type="match status" value="2"/>
</dbReference>
<reference evidence="9 10" key="1">
    <citation type="submission" date="2019-06" db="EMBL/GenBank/DDBJ databases">
        <title>Whole genome shotgun sequence of Streptomyces cacaoi subsp. cacaoi NBRC 12748.</title>
        <authorList>
            <person name="Hosoyama A."/>
            <person name="Uohara A."/>
            <person name="Ohji S."/>
            <person name="Ichikawa N."/>
        </authorList>
    </citation>
    <scope>NUCLEOTIDE SEQUENCE [LARGE SCALE GENOMIC DNA]</scope>
    <source>
        <strain evidence="9 10">NBRC 12748</strain>
    </source>
</reference>
<dbReference type="PANTHER" id="PTHR46696:SF1">
    <property type="entry name" value="CYTOCHROME P450 YJIB-RELATED"/>
    <property type="match status" value="1"/>
</dbReference>
<dbReference type="AlphaFoldDB" id="A0A4Y3R471"/>
<dbReference type="RefSeq" id="WP_086817216.1">
    <property type="nucleotide sequence ID" value="NZ_BJMM01000032.1"/>
</dbReference>
<keyword evidence="3 7" id="KW-0479">Metal-binding</keyword>
<dbReference type="InterPro" id="IPR017972">
    <property type="entry name" value="Cyt_P450_CS"/>
</dbReference>
<dbReference type="PRINTS" id="PR00385">
    <property type="entry name" value="P450"/>
</dbReference>
<accession>A0A4Y3R471</accession>
<dbReference type="PANTHER" id="PTHR46696">
    <property type="entry name" value="P450, PUTATIVE (EUROFUNG)-RELATED"/>
    <property type="match status" value="1"/>
</dbReference>
<dbReference type="GO" id="GO:0020037">
    <property type="term" value="F:heme binding"/>
    <property type="evidence" value="ECO:0007669"/>
    <property type="project" value="InterPro"/>
</dbReference>
<keyword evidence="10" id="KW-1185">Reference proteome</keyword>
<evidence type="ECO:0000256" key="8">
    <source>
        <dbReference type="SAM" id="MobiDB-lite"/>
    </source>
</evidence>
<keyword evidence="4 7" id="KW-0560">Oxidoreductase</keyword>
<evidence type="ECO:0000313" key="9">
    <source>
        <dbReference type="EMBL" id="GEB52506.1"/>
    </source>
</evidence>
<dbReference type="Gene3D" id="1.10.630.10">
    <property type="entry name" value="Cytochrome P450"/>
    <property type="match status" value="1"/>
</dbReference>
<keyword evidence="6 7" id="KW-0503">Monooxygenase</keyword>